<evidence type="ECO:0000256" key="1">
    <source>
        <dbReference type="ARBA" id="ARBA00022630"/>
    </source>
</evidence>
<protein>
    <recommendedName>
        <fullName evidence="5">FAD-binding domain-containing protein</fullName>
    </recommendedName>
</protein>
<dbReference type="Pfam" id="PF01494">
    <property type="entry name" value="FAD_binding_3"/>
    <property type="match status" value="1"/>
</dbReference>
<evidence type="ECO:0000256" key="4">
    <source>
        <dbReference type="ARBA" id="ARBA00023033"/>
    </source>
</evidence>
<dbReference type="Proteomes" id="UP000616885">
    <property type="component" value="Unassembled WGS sequence"/>
</dbReference>
<gene>
    <name evidence="6" type="ORF">IM811_011146</name>
</gene>
<evidence type="ECO:0000313" key="6">
    <source>
        <dbReference type="EMBL" id="KAF9755705.1"/>
    </source>
</evidence>
<keyword evidence="4" id="KW-0503">Monooxygenase</keyword>
<evidence type="ECO:0000256" key="2">
    <source>
        <dbReference type="ARBA" id="ARBA00022827"/>
    </source>
</evidence>
<dbReference type="PRINTS" id="PR00420">
    <property type="entry name" value="RNGMNOXGNASE"/>
</dbReference>
<dbReference type="EMBL" id="JADCTT010000003">
    <property type="protein sequence ID" value="KAF9755705.1"/>
    <property type="molecule type" value="Genomic_DNA"/>
</dbReference>
<sequence length="421" mass="46020">MAASPPYHHLQDKRIIVAGAGIGGLAFVVALHHQWITSSLYSAGKFPSIFICDRDPKQVSQEREGYSLSLNGLDINGGLVALRDIGLLDAALKCSLLGTDSTNSFRMWDAEWNELLRVTRKPHDGLPTAGIRIRRMDLRNILIQAAERITEIHWGTTCTSAKQLDDGRVQVMLSNTEGGTIMEECDLLVAADGAHSKIRASVRPEDELNYQGVVQIGGIGQFPEGNLPKPINETWGMAVSGQGVGCFMSPVDKTSAVWAISREEPEPRQKPMSEGDKQAALEEAKEIGQMLKGPFPEMIQATDPSTVFVIPARDKQPFVHDVNGLTRIVFIGDSNHAVSPFAGNGANLALKDGWDLAVKLWEHSTVREAVESYDKLAFPRAITTLKSSHQRMGIAHATGLKFQAMRVAFGAGNWLMWLFGV</sequence>
<dbReference type="SUPFAM" id="SSF51905">
    <property type="entry name" value="FAD/NAD(P)-binding domain"/>
    <property type="match status" value="1"/>
</dbReference>
<name>A0A8H7NGZ4_BIOOC</name>
<evidence type="ECO:0000259" key="5">
    <source>
        <dbReference type="Pfam" id="PF01494"/>
    </source>
</evidence>
<dbReference type="InterPro" id="IPR036188">
    <property type="entry name" value="FAD/NAD-bd_sf"/>
</dbReference>
<dbReference type="InterPro" id="IPR002938">
    <property type="entry name" value="FAD-bd"/>
</dbReference>
<evidence type="ECO:0000313" key="7">
    <source>
        <dbReference type="Proteomes" id="UP000616885"/>
    </source>
</evidence>
<dbReference type="PANTHER" id="PTHR46972:SF1">
    <property type="entry name" value="FAD DEPENDENT OXIDOREDUCTASE DOMAIN-CONTAINING PROTEIN"/>
    <property type="match status" value="1"/>
</dbReference>
<organism evidence="6 7">
    <name type="scientific">Bionectria ochroleuca</name>
    <name type="common">Gliocladium roseum</name>
    <dbReference type="NCBI Taxonomy" id="29856"/>
    <lineage>
        <taxon>Eukaryota</taxon>
        <taxon>Fungi</taxon>
        <taxon>Dikarya</taxon>
        <taxon>Ascomycota</taxon>
        <taxon>Pezizomycotina</taxon>
        <taxon>Sordariomycetes</taxon>
        <taxon>Hypocreomycetidae</taxon>
        <taxon>Hypocreales</taxon>
        <taxon>Bionectriaceae</taxon>
        <taxon>Clonostachys</taxon>
    </lineage>
</organism>
<keyword evidence="1" id="KW-0285">Flavoprotein</keyword>
<dbReference type="PANTHER" id="PTHR46972">
    <property type="entry name" value="MONOOXYGENASE ASQM-RELATED"/>
    <property type="match status" value="1"/>
</dbReference>
<proteinExistence type="predicted"/>
<dbReference type="GO" id="GO:0071949">
    <property type="term" value="F:FAD binding"/>
    <property type="evidence" value="ECO:0007669"/>
    <property type="project" value="InterPro"/>
</dbReference>
<reference evidence="6" key="1">
    <citation type="submission" date="2020-10" db="EMBL/GenBank/DDBJ databases">
        <title>High-Quality Genome Resource of Clonostachys rosea strain S41 by Oxford Nanopore Long-Read Sequencing.</title>
        <authorList>
            <person name="Wang H."/>
        </authorList>
    </citation>
    <scope>NUCLEOTIDE SEQUENCE</scope>
    <source>
        <strain evidence="6">S41</strain>
    </source>
</reference>
<keyword evidence="3" id="KW-0560">Oxidoreductase</keyword>
<dbReference type="GO" id="GO:0004497">
    <property type="term" value="F:monooxygenase activity"/>
    <property type="evidence" value="ECO:0007669"/>
    <property type="project" value="UniProtKB-KW"/>
</dbReference>
<keyword evidence="2" id="KW-0274">FAD</keyword>
<evidence type="ECO:0000256" key="3">
    <source>
        <dbReference type="ARBA" id="ARBA00023002"/>
    </source>
</evidence>
<dbReference type="AlphaFoldDB" id="A0A8H7NGZ4"/>
<dbReference type="Gene3D" id="3.50.50.60">
    <property type="entry name" value="FAD/NAD(P)-binding domain"/>
    <property type="match status" value="1"/>
</dbReference>
<feature type="domain" description="FAD-binding" evidence="5">
    <location>
        <begin position="136"/>
        <end position="381"/>
    </location>
</feature>
<comment type="caution">
    <text evidence="6">The sequence shown here is derived from an EMBL/GenBank/DDBJ whole genome shotgun (WGS) entry which is preliminary data.</text>
</comment>
<accession>A0A8H7NGZ4</accession>